<dbReference type="AlphaFoldDB" id="K9WRT6"/>
<gene>
    <name evidence="2" type="ORF">Cylst_0743</name>
</gene>
<dbReference type="Proteomes" id="UP000010475">
    <property type="component" value="Chromosome"/>
</dbReference>
<evidence type="ECO:0000313" key="3">
    <source>
        <dbReference type="Proteomes" id="UP000010475"/>
    </source>
</evidence>
<dbReference type="EMBL" id="CP003642">
    <property type="protein sequence ID" value="AFZ23070.1"/>
    <property type="molecule type" value="Genomic_DNA"/>
</dbReference>
<keyword evidence="1" id="KW-1133">Transmembrane helix</keyword>
<proteinExistence type="predicted"/>
<dbReference type="RefSeq" id="WP_015206326.1">
    <property type="nucleotide sequence ID" value="NC_019757.1"/>
</dbReference>
<organism evidence="2 3">
    <name type="scientific">Cylindrospermum stagnale PCC 7417</name>
    <dbReference type="NCBI Taxonomy" id="56107"/>
    <lineage>
        <taxon>Bacteria</taxon>
        <taxon>Bacillati</taxon>
        <taxon>Cyanobacteriota</taxon>
        <taxon>Cyanophyceae</taxon>
        <taxon>Nostocales</taxon>
        <taxon>Nostocaceae</taxon>
        <taxon>Cylindrospermum</taxon>
    </lineage>
</organism>
<keyword evidence="1" id="KW-0812">Transmembrane</keyword>
<dbReference type="eggNOG" id="ENOG5033QK8">
    <property type="taxonomic scope" value="Bacteria"/>
</dbReference>
<dbReference type="KEGG" id="csg:Cylst_0743"/>
<sequence>MNKIKYPTLDLFIYNLTEVSDKDAYEKYWFNLPSEVEQKRLSTVTVREPEYFEFGIATRKIDGSYSRTTVDDTSCLNYCCSFDEEVELSNLPSILTELKNLALLPKIDNLPAGHLSKAGYQGQTWMMSGSMVPDNSQITEIEAIQIYQSLIADGHQYLIKGEFLGATVYEMWRGKTQWEGIEKDSHVIIVFYPDEKTFVDVVSKNYYLHWLSLFYWRQKIIWAYQQGRELKAGLAKQIQSKKDITVVSNDLSKKDLGGLKTELQQNGLNLSVYIQDINWLQIQQHTVQVNLGNYKLQCDKHFKTSVWLTEFSNIVENKYKVQLEKDYLSLNAGLALLENETTTIRGMVEIQQAQRERNLNTIIAIVGVGLGTSQITSSAIIAQKTDPENIPFYQTKALWYSIGAGAVASFSLWITILILFRLKSMLQRRFRP</sequence>
<name>K9WRT6_9NOST</name>
<protein>
    <submittedName>
        <fullName evidence="2">Uncharacterized protein</fullName>
    </submittedName>
</protein>
<accession>K9WRT6</accession>
<dbReference type="STRING" id="56107.Cylst_0743"/>
<keyword evidence="1" id="KW-0472">Membrane</keyword>
<keyword evidence="3" id="KW-1185">Reference proteome</keyword>
<feature type="transmembrane region" description="Helical" evidence="1">
    <location>
        <begin position="397"/>
        <end position="422"/>
    </location>
</feature>
<evidence type="ECO:0000256" key="1">
    <source>
        <dbReference type="SAM" id="Phobius"/>
    </source>
</evidence>
<reference evidence="2 3" key="1">
    <citation type="submission" date="2012-06" db="EMBL/GenBank/DDBJ databases">
        <title>Finished chromosome of genome of Cylindrospermum stagnale PCC 7417.</title>
        <authorList>
            <consortium name="US DOE Joint Genome Institute"/>
            <person name="Gugger M."/>
            <person name="Coursin T."/>
            <person name="Rippka R."/>
            <person name="Tandeau De Marsac N."/>
            <person name="Huntemann M."/>
            <person name="Wei C.-L."/>
            <person name="Han J."/>
            <person name="Detter J.C."/>
            <person name="Han C."/>
            <person name="Tapia R."/>
            <person name="Chen A."/>
            <person name="Kyrpides N."/>
            <person name="Mavromatis K."/>
            <person name="Markowitz V."/>
            <person name="Szeto E."/>
            <person name="Ivanova N."/>
            <person name="Pagani I."/>
            <person name="Pati A."/>
            <person name="Goodwin L."/>
            <person name="Nordberg H.P."/>
            <person name="Cantor M.N."/>
            <person name="Hua S.X."/>
            <person name="Woyke T."/>
            <person name="Kerfeld C.A."/>
        </authorList>
    </citation>
    <scope>NUCLEOTIDE SEQUENCE [LARGE SCALE GENOMIC DNA]</scope>
    <source>
        <strain evidence="2 3">PCC 7417</strain>
    </source>
</reference>
<dbReference type="OrthoDB" id="447521at2"/>
<dbReference type="HOGENOM" id="CLU_049176_0_0_3"/>
<evidence type="ECO:0000313" key="2">
    <source>
        <dbReference type="EMBL" id="AFZ23070.1"/>
    </source>
</evidence>